<evidence type="ECO:0000313" key="10">
    <source>
        <dbReference type="Proteomes" id="UP000216361"/>
    </source>
</evidence>
<evidence type="ECO:0000256" key="2">
    <source>
        <dbReference type="ARBA" id="ARBA00022448"/>
    </source>
</evidence>
<evidence type="ECO:0000256" key="4">
    <source>
        <dbReference type="ARBA" id="ARBA00022692"/>
    </source>
</evidence>
<dbReference type="SUPFAM" id="SSF161098">
    <property type="entry name" value="MetI-like"/>
    <property type="match status" value="1"/>
</dbReference>
<reference evidence="9 10" key="1">
    <citation type="submission" date="2017-07" db="EMBL/GenBank/DDBJ databases">
        <title>Elstera cyanobacteriorum sp. nov., a novel bacterium isolated from cyanobacterial aggregates in a eutrophic lake.</title>
        <authorList>
            <person name="Cai H."/>
        </authorList>
    </citation>
    <scope>NUCLEOTIDE SEQUENCE [LARGE SCALE GENOMIC DNA]</scope>
    <source>
        <strain evidence="9 10">TH019</strain>
    </source>
</reference>
<dbReference type="EMBL" id="NOXS01000019">
    <property type="protein sequence ID" value="OYQ21896.1"/>
    <property type="molecule type" value="Genomic_DNA"/>
</dbReference>
<keyword evidence="4 7" id="KW-0812">Transmembrane</keyword>
<dbReference type="OrthoDB" id="9790107at2"/>
<feature type="transmembrane region" description="Helical" evidence="7">
    <location>
        <begin position="242"/>
        <end position="263"/>
    </location>
</feature>
<keyword evidence="6 7" id="KW-0472">Membrane</keyword>
<evidence type="ECO:0000256" key="6">
    <source>
        <dbReference type="ARBA" id="ARBA00023136"/>
    </source>
</evidence>
<dbReference type="PANTHER" id="PTHR32243">
    <property type="entry name" value="MALTOSE TRANSPORT SYSTEM PERMEASE-RELATED"/>
    <property type="match status" value="1"/>
</dbReference>
<dbReference type="RefSeq" id="WP_094406811.1">
    <property type="nucleotide sequence ID" value="NZ_BMJZ01000014.1"/>
</dbReference>
<evidence type="ECO:0000259" key="8">
    <source>
        <dbReference type="PROSITE" id="PS50928"/>
    </source>
</evidence>
<keyword evidence="5 7" id="KW-1133">Transmembrane helix</keyword>
<comment type="similarity">
    <text evidence="7">Belongs to the binding-protein-dependent transport system permease family.</text>
</comment>
<accession>A0A255XY51</accession>
<dbReference type="InterPro" id="IPR000515">
    <property type="entry name" value="MetI-like"/>
</dbReference>
<feature type="transmembrane region" description="Helical" evidence="7">
    <location>
        <begin position="103"/>
        <end position="122"/>
    </location>
</feature>
<comment type="caution">
    <text evidence="9">The sequence shown here is derived from an EMBL/GenBank/DDBJ whole genome shotgun (WGS) entry which is preliminary data.</text>
</comment>
<feature type="transmembrane region" description="Helical" evidence="7">
    <location>
        <begin position="183"/>
        <end position="208"/>
    </location>
</feature>
<proteinExistence type="inferred from homology"/>
<name>A0A255XY51_9PROT</name>
<organism evidence="9 10">
    <name type="scientific">Elstera cyanobacteriorum</name>
    <dbReference type="NCBI Taxonomy" id="2022747"/>
    <lineage>
        <taxon>Bacteria</taxon>
        <taxon>Pseudomonadati</taxon>
        <taxon>Pseudomonadota</taxon>
        <taxon>Alphaproteobacteria</taxon>
        <taxon>Rhodospirillales</taxon>
        <taxon>Rhodospirillaceae</taxon>
        <taxon>Elstera</taxon>
    </lineage>
</organism>
<evidence type="ECO:0000256" key="5">
    <source>
        <dbReference type="ARBA" id="ARBA00022989"/>
    </source>
</evidence>
<dbReference type="Proteomes" id="UP000216361">
    <property type="component" value="Unassembled WGS sequence"/>
</dbReference>
<keyword evidence="2 7" id="KW-0813">Transport</keyword>
<gene>
    <name evidence="9" type="ORF">CHR90_00970</name>
</gene>
<dbReference type="PANTHER" id="PTHR32243:SF18">
    <property type="entry name" value="INNER MEMBRANE ABC TRANSPORTER PERMEASE PROTEIN YCJP"/>
    <property type="match status" value="1"/>
</dbReference>
<dbReference type="InterPro" id="IPR050901">
    <property type="entry name" value="BP-dep_ABC_trans_perm"/>
</dbReference>
<evidence type="ECO:0000256" key="1">
    <source>
        <dbReference type="ARBA" id="ARBA00004651"/>
    </source>
</evidence>
<keyword evidence="3" id="KW-1003">Cell membrane</keyword>
<dbReference type="GO" id="GO:0055085">
    <property type="term" value="P:transmembrane transport"/>
    <property type="evidence" value="ECO:0007669"/>
    <property type="project" value="InterPro"/>
</dbReference>
<evidence type="ECO:0000313" key="9">
    <source>
        <dbReference type="EMBL" id="OYQ21896.1"/>
    </source>
</evidence>
<evidence type="ECO:0000256" key="7">
    <source>
        <dbReference type="RuleBase" id="RU363032"/>
    </source>
</evidence>
<dbReference type="Pfam" id="PF00528">
    <property type="entry name" value="BPD_transp_1"/>
    <property type="match status" value="1"/>
</dbReference>
<comment type="subcellular location">
    <subcellularLocation>
        <location evidence="1 7">Cell membrane</location>
        <topology evidence="1 7">Multi-pass membrane protein</topology>
    </subcellularLocation>
</comment>
<dbReference type="InterPro" id="IPR035906">
    <property type="entry name" value="MetI-like_sf"/>
</dbReference>
<feature type="transmembrane region" description="Helical" evidence="7">
    <location>
        <begin position="12"/>
        <end position="33"/>
    </location>
</feature>
<dbReference type="GO" id="GO:0005886">
    <property type="term" value="C:plasma membrane"/>
    <property type="evidence" value="ECO:0007669"/>
    <property type="project" value="UniProtKB-SubCell"/>
</dbReference>
<evidence type="ECO:0000256" key="3">
    <source>
        <dbReference type="ARBA" id="ARBA00022475"/>
    </source>
</evidence>
<dbReference type="CDD" id="cd06261">
    <property type="entry name" value="TM_PBP2"/>
    <property type="match status" value="1"/>
</dbReference>
<feature type="transmembrane region" description="Helical" evidence="7">
    <location>
        <begin position="142"/>
        <end position="162"/>
    </location>
</feature>
<feature type="domain" description="ABC transmembrane type-1" evidence="8">
    <location>
        <begin position="71"/>
        <end position="265"/>
    </location>
</feature>
<sequence length="278" mass="30639">MARKSSRSLAGLLTVGLGLWVILAAFPFLWMALISVRVPVDAFSVPPQLFAPFTLENYHELWVVDQFYVKFFNSAIVTLGVLCVSLSIGCLAGYALSRYQGNLGFWLLMVALVFRALPHSTLLPGYQLAFAELGVWNRYETLIIVLVAINQPFTIWMLRSFFANIPKDLDEAALVDGCTRAGAFFRVIVPVMWPGIVTTGLFSFLLAYNDFLISSQLMNADKQTMTAALSAYINADDDAYKLMQGIAGAVSVTIPLIFLVLFFQRQLVSGLVQGAVKG</sequence>
<dbReference type="AlphaFoldDB" id="A0A255XY51"/>
<keyword evidence="10" id="KW-1185">Reference proteome</keyword>
<feature type="transmembrane region" description="Helical" evidence="7">
    <location>
        <begin position="71"/>
        <end position="96"/>
    </location>
</feature>
<dbReference type="Gene3D" id="1.10.3720.10">
    <property type="entry name" value="MetI-like"/>
    <property type="match status" value="1"/>
</dbReference>
<protein>
    <recommendedName>
        <fullName evidence="8">ABC transmembrane type-1 domain-containing protein</fullName>
    </recommendedName>
</protein>
<dbReference type="PROSITE" id="PS50928">
    <property type="entry name" value="ABC_TM1"/>
    <property type="match status" value="1"/>
</dbReference>